<dbReference type="GO" id="GO:0003677">
    <property type="term" value="F:DNA binding"/>
    <property type="evidence" value="ECO:0007669"/>
    <property type="project" value="UniProtKB-KW"/>
</dbReference>
<dbReference type="SUPFAM" id="SSF46894">
    <property type="entry name" value="C-terminal effector domain of the bipartite response regulators"/>
    <property type="match status" value="1"/>
</dbReference>
<dbReference type="PRINTS" id="PR00038">
    <property type="entry name" value="HTHLUXR"/>
</dbReference>
<proteinExistence type="predicted"/>
<evidence type="ECO:0000256" key="1">
    <source>
        <dbReference type="ARBA" id="ARBA00023015"/>
    </source>
</evidence>
<dbReference type="InterPro" id="IPR000792">
    <property type="entry name" value="Tscrpt_reg_LuxR_C"/>
</dbReference>
<dbReference type="PROSITE" id="PS50043">
    <property type="entry name" value="HTH_LUXR_2"/>
    <property type="match status" value="1"/>
</dbReference>
<dbReference type="InterPro" id="IPR016032">
    <property type="entry name" value="Sig_transdc_resp-reg_C-effctor"/>
</dbReference>
<dbReference type="Gene3D" id="1.10.10.10">
    <property type="entry name" value="Winged helix-like DNA-binding domain superfamily/Winged helix DNA-binding domain"/>
    <property type="match status" value="1"/>
</dbReference>
<dbReference type="PANTHER" id="PTHR44688:SF16">
    <property type="entry name" value="DNA-BINDING TRANSCRIPTIONAL ACTIVATOR DEVR_DOSR"/>
    <property type="match status" value="1"/>
</dbReference>
<dbReference type="CDD" id="cd06170">
    <property type="entry name" value="LuxR_C_like"/>
    <property type="match status" value="1"/>
</dbReference>
<organism evidence="5 6">
    <name type="scientific">Posidoniimonas corsicana</name>
    <dbReference type="NCBI Taxonomy" id="1938618"/>
    <lineage>
        <taxon>Bacteria</taxon>
        <taxon>Pseudomonadati</taxon>
        <taxon>Planctomycetota</taxon>
        <taxon>Planctomycetia</taxon>
        <taxon>Pirellulales</taxon>
        <taxon>Lacipirellulaceae</taxon>
        <taxon>Posidoniimonas</taxon>
    </lineage>
</organism>
<protein>
    <submittedName>
        <fullName evidence="5">Oxygen regulatory protein NreC</fullName>
    </submittedName>
</protein>
<evidence type="ECO:0000259" key="4">
    <source>
        <dbReference type="PROSITE" id="PS50043"/>
    </source>
</evidence>
<accession>A0A5C5V1X4</accession>
<reference evidence="5 6" key="1">
    <citation type="submission" date="2019-02" db="EMBL/GenBank/DDBJ databases">
        <title>Deep-cultivation of Planctomycetes and their phenomic and genomic characterization uncovers novel biology.</title>
        <authorList>
            <person name="Wiegand S."/>
            <person name="Jogler M."/>
            <person name="Boedeker C."/>
            <person name="Pinto D."/>
            <person name="Vollmers J."/>
            <person name="Rivas-Marin E."/>
            <person name="Kohn T."/>
            <person name="Peeters S.H."/>
            <person name="Heuer A."/>
            <person name="Rast P."/>
            <person name="Oberbeckmann S."/>
            <person name="Bunk B."/>
            <person name="Jeske O."/>
            <person name="Meyerdierks A."/>
            <person name="Storesund J.E."/>
            <person name="Kallscheuer N."/>
            <person name="Luecker S."/>
            <person name="Lage O.M."/>
            <person name="Pohl T."/>
            <person name="Merkel B.J."/>
            <person name="Hornburger P."/>
            <person name="Mueller R.-W."/>
            <person name="Bruemmer F."/>
            <person name="Labrenz M."/>
            <person name="Spormann A.M."/>
            <person name="Op Den Camp H."/>
            <person name="Overmann J."/>
            <person name="Amann R."/>
            <person name="Jetten M.S.M."/>
            <person name="Mascher T."/>
            <person name="Medema M.H."/>
            <person name="Devos D.P."/>
            <person name="Kaster A.-K."/>
            <person name="Ovreas L."/>
            <person name="Rohde M."/>
            <person name="Galperin M.Y."/>
            <person name="Jogler C."/>
        </authorList>
    </citation>
    <scope>NUCLEOTIDE SEQUENCE [LARGE SCALE GENOMIC DNA]</scope>
    <source>
        <strain evidence="5 6">KOR34</strain>
    </source>
</reference>
<evidence type="ECO:0000256" key="2">
    <source>
        <dbReference type="ARBA" id="ARBA00023125"/>
    </source>
</evidence>
<gene>
    <name evidence="5" type="primary">nreC</name>
    <name evidence="5" type="ORF">KOR34_42410</name>
</gene>
<keyword evidence="1" id="KW-0805">Transcription regulation</keyword>
<comment type="caution">
    <text evidence="5">The sequence shown here is derived from an EMBL/GenBank/DDBJ whole genome shotgun (WGS) entry which is preliminary data.</text>
</comment>
<dbReference type="Proteomes" id="UP000316714">
    <property type="component" value="Unassembled WGS sequence"/>
</dbReference>
<evidence type="ECO:0000313" key="6">
    <source>
        <dbReference type="Proteomes" id="UP000316714"/>
    </source>
</evidence>
<dbReference type="Pfam" id="PF00196">
    <property type="entry name" value="GerE"/>
    <property type="match status" value="1"/>
</dbReference>
<keyword evidence="3" id="KW-0804">Transcription</keyword>
<dbReference type="PROSITE" id="PS00622">
    <property type="entry name" value="HTH_LUXR_1"/>
    <property type="match status" value="1"/>
</dbReference>
<name>A0A5C5V1X4_9BACT</name>
<feature type="domain" description="HTH luxR-type" evidence="4">
    <location>
        <begin position="106"/>
        <end position="171"/>
    </location>
</feature>
<keyword evidence="2" id="KW-0238">DNA-binding</keyword>
<dbReference type="RefSeq" id="WP_146567878.1">
    <property type="nucleotide sequence ID" value="NZ_SIHJ01000003.1"/>
</dbReference>
<dbReference type="InterPro" id="IPR036388">
    <property type="entry name" value="WH-like_DNA-bd_sf"/>
</dbReference>
<evidence type="ECO:0000313" key="5">
    <source>
        <dbReference type="EMBL" id="TWT32478.1"/>
    </source>
</evidence>
<dbReference type="EMBL" id="SIHJ01000003">
    <property type="protein sequence ID" value="TWT32478.1"/>
    <property type="molecule type" value="Genomic_DNA"/>
</dbReference>
<dbReference type="SMART" id="SM00421">
    <property type="entry name" value="HTH_LUXR"/>
    <property type="match status" value="1"/>
</dbReference>
<dbReference type="GO" id="GO:0006355">
    <property type="term" value="P:regulation of DNA-templated transcription"/>
    <property type="evidence" value="ECO:0007669"/>
    <property type="project" value="InterPro"/>
</dbReference>
<keyword evidence="6" id="KW-1185">Reference proteome</keyword>
<dbReference type="OrthoDB" id="9796655at2"/>
<dbReference type="PANTHER" id="PTHR44688">
    <property type="entry name" value="DNA-BINDING TRANSCRIPTIONAL ACTIVATOR DEVR_DOSR"/>
    <property type="match status" value="1"/>
</dbReference>
<evidence type="ECO:0000256" key="3">
    <source>
        <dbReference type="ARBA" id="ARBA00023163"/>
    </source>
</evidence>
<sequence>MQNIHYVSAFDRRARFVSFFQCSDSLQYDPNRLLGQTMGEHLNDQDQARRIRAAFSECLFTGEPQYCTWRGEYGELLRARFETVEQHSDRHLHSDDEVVAIAITFRLPEPIDLSDRETEIVRMICRDMSSAEIAEELGVKSSTVETHRQNIRQKLGVKGTAGIVLFAVQHGLLE</sequence>
<dbReference type="AlphaFoldDB" id="A0A5C5V1X4"/>